<keyword evidence="8" id="KW-0638">Presynaptic neurotoxin</keyword>
<dbReference type="PROSITE" id="PS50002">
    <property type="entry name" value="SH3"/>
    <property type="match status" value="1"/>
</dbReference>
<feature type="domain" description="SH3" evidence="15">
    <location>
        <begin position="33"/>
        <end position="98"/>
    </location>
</feature>
<keyword evidence="16" id="KW-1185">Reference proteome</keyword>
<evidence type="ECO:0000313" key="16">
    <source>
        <dbReference type="Proteomes" id="UP000694941"/>
    </source>
</evidence>
<keyword evidence="10" id="KW-0472">Membrane</keyword>
<dbReference type="PROSITE" id="PS50297">
    <property type="entry name" value="ANK_REP_REGION"/>
    <property type="match status" value="1"/>
</dbReference>
<keyword evidence="5" id="KW-0963">Cytoplasm</keyword>
<dbReference type="PANTHER" id="PTHR24155:SF10">
    <property type="entry name" value="OSTEOCLAST-STIMULATING FACTOR 1"/>
    <property type="match status" value="1"/>
</dbReference>
<dbReference type="RefSeq" id="XP_022253566.1">
    <property type="nucleotide sequence ID" value="XM_022397858.1"/>
</dbReference>
<organism evidence="16 17">
    <name type="scientific">Limulus polyphemus</name>
    <name type="common">Atlantic horseshoe crab</name>
    <dbReference type="NCBI Taxonomy" id="6850"/>
    <lineage>
        <taxon>Eukaryota</taxon>
        <taxon>Metazoa</taxon>
        <taxon>Ecdysozoa</taxon>
        <taxon>Arthropoda</taxon>
        <taxon>Chelicerata</taxon>
        <taxon>Merostomata</taxon>
        <taxon>Xiphosura</taxon>
        <taxon>Limulidae</taxon>
        <taxon>Limulus</taxon>
    </lineage>
</organism>
<dbReference type="PANTHER" id="PTHR24155">
    <property type="entry name" value="OSTEOCLAST-STIMULATING FACTOR 1"/>
    <property type="match status" value="1"/>
</dbReference>
<evidence type="ECO:0000256" key="13">
    <source>
        <dbReference type="PROSITE-ProRule" id="PRU00023"/>
    </source>
</evidence>
<dbReference type="Pfam" id="PF12796">
    <property type="entry name" value="Ank_2"/>
    <property type="match status" value="1"/>
</dbReference>
<accession>A0ABM1TCG0</accession>
<evidence type="ECO:0000256" key="4">
    <source>
        <dbReference type="ARBA" id="ARBA00022483"/>
    </source>
</evidence>
<dbReference type="InterPro" id="IPR036028">
    <property type="entry name" value="SH3-like_dom_sf"/>
</dbReference>
<protein>
    <recommendedName>
        <fullName evidence="12">Osteoclast-stimulating factor 1</fullName>
    </recommendedName>
</protein>
<keyword evidence="7" id="KW-0677">Repeat</keyword>
<dbReference type="Gene3D" id="2.30.30.40">
    <property type="entry name" value="SH3 Domains"/>
    <property type="match status" value="1"/>
</dbReference>
<evidence type="ECO:0000259" key="15">
    <source>
        <dbReference type="PROSITE" id="PS50002"/>
    </source>
</evidence>
<keyword evidence="10" id="KW-1053">Target membrane</keyword>
<keyword evidence="3 14" id="KW-0728">SH3 domain</keyword>
<keyword evidence="9 13" id="KW-0040">ANK repeat</keyword>
<keyword evidence="8" id="KW-0528">Neurotoxin</keyword>
<keyword evidence="6" id="KW-1052">Target cell membrane</keyword>
<evidence type="ECO:0000256" key="2">
    <source>
        <dbReference type="ARBA" id="ARBA00004496"/>
    </source>
</evidence>
<evidence type="ECO:0000256" key="5">
    <source>
        <dbReference type="ARBA" id="ARBA00022490"/>
    </source>
</evidence>
<evidence type="ECO:0000256" key="14">
    <source>
        <dbReference type="PROSITE-ProRule" id="PRU00192"/>
    </source>
</evidence>
<evidence type="ECO:0000256" key="7">
    <source>
        <dbReference type="ARBA" id="ARBA00022737"/>
    </source>
</evidence>
<evidence type="ECO:0000256" key="6">
    <source>
        <dbReference type="ARBA" id="ARBA00022537"/>
    </source>
</evidence>
<evidence type="ECO:0000256" key="8">
    <source>
        <dbReference type="ARBA" id="ARBA00023028"/>
    </source>
</evidence>
<dbReference type="SUPFAM" id="SSF48403">
    <property type="entry name" value="Ankyrin repeat"/>
    <property type="match status" value="1"/>
</dbReference>
<gene>
    <name evidence="17" type="primary">LOC106469362</name>
</gene>
<dbReference type="InterPro" id="IPR002110">
    <property type="entry name" value="Ankyrin_rpt"/>
</dbReference>
<evidence type="ECO:0000256" key="3">
    <source>
        <dbReference type="ARBA" id="ARBA00022443"/>
    </source>
</evidence>
<reference evidence="17" key="1">
    <citation type="submission" date="2025-08" db="UniProtKB">
        <authorList>
            <consortium name="RefSeq"/>
        </authorList>
    </citation>
    <scope>IDENTIFICATION</scope>
    <source>
        <tissue evidence="17">Muscle</tissue>
    </source>
</reference>
<proteinExistence type="predicted"/>
<evidence type="ECO:0000256" key="10">
    <source>
        <dbReference type="ARBA" id="ARBA00023298"/>
    </source>
</evidence>
<keyword evidence="4" id="KW-0268">Exocytosis</keyword>
<dbReference type="SUPFAM" id="SSF50044">
    <property type="entry name" value="SH3-domain"/>
    <property type="match status" value="1"/>
</dbReference>
<evidence type="ECO:0000256" key="9">
    <source>
        <dbReference type="ARBA" id="ARBA00023043"/>
    </source>
</evidence>
<name>A0ABM1TCG0_LIMPO</name>
<dbReference type="InterPro" id="IPR001452">
    <property type="entry name" value="SH3_domain"/>
</dbReference>
<dbReference type="InterPro" id="IPR036770">
    <property type="entry name" value="Ankyrin_rpt-contain_sf"/>
</dbReference>
<comment type="function">
    <text evidence="11">Induces bone resorption, acting probably through a signaling cascade which results in the secretion of factor(s) enhancing osteoclast formation and activity.</text>
</comment>
<dbReference type="PRINTS" id="PR00452">
    <property type="entry name" value="SH3DOMAIN"/>
</dbReference>
<evidence type="ECO:0000256" key="11">
    <source>
        <dbReference type="ARBA" id="ARBA00037432"/>
    </source>
</evidence>
<dbReference type="PROSITE" id="PS50088">
    <property type="entry name" value="ANK_REPEAT"/>
    <property type="match status" value="2"/>
</dbReference>
<sequence length="209" mass="22945">MCIFQLQLSSPKIIIGFLPLNGQVTSSCSNPPKTCSKARPSEGCTCPVSLFCSADELSFEEGDILYILDMITDPNWWKASCDGKVGLIPSNYVEDNTEEVFHPLHEAAKRGNLSFLLDCLANKVSVNGLDKAGCTPLHWAAHGGHEDCVQEILRVPSVQINVQNKLGDTPLHSASWRGSDNIVRLLLDNGEFLVVLNYDFILILNLTCI</sequence>
<feature type="repeat" description="ANK" evidence="13">
    <location>
        <begin position="166"/>
        <end position="190"/>
    </location>
</feature>
<dbReference type="SMART" id="SM00248">
    <property type="entry name" value="ANK"/>
    <property type="match status" value="3"/>
</dbReference>
<dbReference type="Proteomes" id="UP000694941">
    <property type="component" value="Unplaced"/>
</dbReference>
<evidence type="ECO:0000256" key="12">
    <source>
        <dbReference type="ARBA" id="ARBA00040640"/>
    </source>
</evidence>
<evidence type="ECO:0000313" key="17">
    <source>
        <dbReference type="RefSeq" id="XP_022253566.1"/>
    </source>
</evidence>
<dbReference type="Pfam" id="PF00018">
    <property type="entry name" value="SH3_1"/>
    <property type="match status" value="1"/>
</dbReference>
<dbReference type="Gene3D" id="1.25.40.20">
    <property type="entry name" value="Ankyrin repeat-containing domain"/>
    <property type="match status" value="1"/>
</dbReference>
<keyword evidence="8" id="KW-0800">Toxin</keyword>
<comment type="subcellular location">
    <subcellularLocation>
        <location evidence="2">Cytoplasm</location>
    </subcellularLocation>
    <subcellularLocation>
        <location evidence="1">Target cell membrane</location>
    </subcellularLocation>
</comment>
<feature type="repeat" description="ANK" evidence="13">
    <location>
        <begin position="132"/>
        <end position="165"/>
    </location>
</feature>
<dbReference type="SMART" id="SM00326">
    <property type="entry name" value="SH3"/>
    <property type="match status" value="1"/>
</dbReference>
<evidence type="ECO:0000256" key="1">
    <source>
        <dbReference type="ARBA" id="ARBA00004175"/>
    </source>
</evidence>
<dbReference type="GeneID" id="106469362"/>